<name>A0ABM7ZI12_9BACT</name>
<feature type="transmembrane region" description="Helical" evidence="5">
    <location>
        <begin position="335"/>
        <end position="355"/>
    </location>
</feature>
<dbReference type="Gene3D" id="1.10.3720.10">
    <property type="entry name" value="MetI-like"/>
    <property type="match status" value="1"/>
</dbReference>
<evidence type="ECO:0000313" key="8">
    <source>
        <dbReference type="Proteomes" id="UP001062263"/>
    </source>
</evidence>
<dbReference type="Proteomes" id="UP001062263">
    <property type="component" value="Chromosome"/>
</dbReference>
<gene>
    <name evidence="7" type="ORF">Abiwalacus_19850</name>
</gene>
<feature type="domain" description="ABC transmembrane type-1" evidence="6">
    <location>
        <begin position="328"/>
        <end position="519"/>
    </location>
</feature>
<feature type="transmembrane region" description="Helical" evidence="5">
    <location>
        <begin position="393"/>
        <end position="413"/>
    </location>
</feature>
<dbReference type="CDD" id="cd06261">
    <property type="entry name" value="TM_PBP2"/>
    <property type="match status" value="1"/>
</dbReference>
<keyword evidence="5" id="KW-0813">Transport</keyword>
<dbReference type="RefSeq" id="WP_067571755.1">
    <property type="nucleotide sequence ID" value="NZ_AP025943.1"/>
</dbReference>
<evidence type="ECO:0000256" key="5">
    <source>
        <dbReference type="RuleBase" id="RU363032"/>
    </source>
</evidence>
<dbReference type="EMBL" id="AP025943">
    <property type="protein sequence ID" value="BDL44411.1"/>
    <property type="molecule type" value="Genomic_DNA"/>
</dbReference>
<evidence type="ECO:0000256" key="2">
    <source>
        <dbReference type="ARBA" id="ARBA00022692"/>
    </source>
</evidence>
<dbReference type="PANTHER" id="PTHR30325:SF0">
    <property type="entry name" value="INNER MEMBRANE ABC TRANSPORTER PERMEASE PROTEIN YEJE"/>
    <property type="match status" value="1"/>
</dbReference>
<protein>
    <recommendedName>
        <fullName evidence="6">ABC transmembrane type-1 domain-containing protein</fullName>
    </recommendedName>
</protein>
<dbReference type="InterPro" id="IPR000515">
    <property type="entry name" value="MetI-like"/>
</dbReference>
<feature type="transmembrane region" description="Helical" evidence="5">
    <location>
        <begin position="61"/>
        <end position="81"/>
    </location>
</feature>
<evidence type="ECO:0000256" key="1">
    <source>
        <dbReference type="ARBA" id="ARBA00004651"/>
    </source>
</evidence>
<dbReference type="PROSITE" id="PS50928">
    <property type="entry name" value="ABC_TM1"/>
    <property type="match status" value="1"/>
</dbReference>
<keyword evidence="2 5" id="KW-0812">Transmembrane</keyword>
<dbReference type="SUPFAM" id="SSF161098">
    <property type="entry name" value="MetI-like"/>
    <property type="match status" value="1"/>
</dbReference>
<organism evidence="7 8">
    <name type="scientific">Akkermansia biwaensis</name>
    <dbReference type="NCBI Taxonomy" id="2946555"/>
    <lineage>
        <taxon>Bacteria</taxon>
        <taxon>Pseudomonadati</taxon>
        <taxon>Verrucomicrobiota</taxon>
        <taxon>Verrucomicrobiia</taxon>
        <taxon>Verrucomicrobiales</taxon>
        <taxon>Akkermansiaceae</taxon>
        <taxon>Akkermansia</taxon>
    </lineage>
</organism>
<reference evidence="7" key="1">
    <citation type="submission" date="2022-06" db="EMBL/GenBank/DDBJ databases">
        <title>Akkermansia biwalacus sp. nov., an anaerobic mucin-degrading bacterium isolated from human intestine.</title>
        <authorList>
            <person name="Kobayashi Y."/>
            <person name="Inoue S."/>
            <person name="Kawahara T."/>
            <person name="Kohda N."/>
        </authorList>
    </citation>
    <scope>NUCLEOTIDE SEQUENCE</scope>
    <source>
        <strain evidence="7">WON2089</strain>
    </source>
</reference>
<keyword evidence="3 5" id="KW-1133">Transmembrane helix</keyword>
<proteinExistence type="inferred from homology"/>
<dbReference type="Pfam" id="PF00528">
    <property type="entry name" value="BPD_transp_1"/>
    <property type="match status" value="1"/>
</dbReference>
<feature type="transmembrane region" description="Helical" evidence="5">
    <location>
        <begin position="448"/>
        <end position="475"/>
    </location>
</feature>
<keyword evidence="8" id="KW-1185">Reference proteome</keyword>
<keyword evidence="4 5" id="KW-0472">Membrane</keyword>
<feature type="transmembrane region" description="Helical" evidence="5">
    <location>
        <begin position="495"/>
        <end position="519"/>
    </location>
</feature>
<evidence type="ECO:0000256" key="4">
    <source>
        <dbReference type="ARBA" id="ARBA00023136"/>
    </source>
</evidence>
<comment type="similarity">
    <text evidence="5">Belongs to the binding-protein-dependent transport system permease family.</text>
</comment>
<comment type="subcellular location">
    <subcellularLocation>
        <location evidence="1 5">Cell membrane</location>
        <topology evidence="1 5">Multi-pass membrane protein</topology>
    </subcellularLocation>
</comment>
<dbReference type="InterPro" id="IPR035906">
    <property type="entry name" value="MetI-like_sf"/>
</dbReference>
<feature type="transmembrane region" description="Helical" evidence="5">
    <location>
        <begin position="102"/>
        <end position="120"/>
    </location>
</feature>
<feature type="transmembrane region" description="Helical" evidence="5">
    <location>
        <begin position="367"/>
        <end position="387"/>
    </location>
</feature>
<sequence>MVRKLAYLLIILAVLTAAGELCGLLLPTLSWPFTVSREMSMLHIVCADQNNSGLLTPQGKFLWFGWACVLVMAGAGLWIRLKGPRRFRPTPITKRRLQRFKSISRGYVSLVILLALTLLACMDQCLVGKRALLVIQDGSWYFPAIMRKVYKGSTFGQTGDFADAEANYRELKKQAGQPGKPSLVVMPLVPYDPTGDSTNPGSEALVVNEEGLVCEADGKPYSGLASRLHKDEEALPHISYKFRKGKKVDRATGWLEDRTEVYSATYENNKIVAEHYNGPGTKEDFLKQTDENKISRIFYHPAPPLKGGHLLGTNTQGADILAYLYGGLQVNMKAAIFYLPIVYFIGITFGMMMGYFGGMFDLGMQRLIEIFSQVPFLFIIMIISDMVPLHMKGMFLIISLLIMFGWMSMTYQLRTSTMKEKARDYVAAARVVGASTNRILFVHILPNLVAILVTLVPFSVSALILALASLDYLGFGLPDTYASWGRLLNDGLADLSASWVVTSAFSALVITLLLVTFIGEAVREAFDPKKFTTYK</sequence>
<evidence type="ECO:0000256" key="3">
    <source>
        <dbReference type="ARBA" id="ARBA00022989"/>
    </source>
</evidence>
<evidence type="ECO:0000313" key="7">
    <source>
        <dbReference type="EMBL" id="BDL44411.1"/>
    </source>
</evidence>
<accession>A0ABM7ZI12</accession>
<evidence type="ECO:0000259" key="6">
    <source>
        <dbReference type="PROSITE" id="PS50928"/>
    </source>
</evidence>
<dbReference type="PANTHER" id="PTHR30325">
    <property type="entry name" value="MEMBRANE COMPONENT OF ABC TRANSPORTER"/>
    <property type="match status" value="1"/>
</dbReference>